<evidence type="ECO:0000313" key="5">
    <source>
        <dbReference type="Proteomes" id="UP000005697"/>
    </source>
</evidence>
<feature type="compositionally biased region" description="Polar residues" evidence="1">
    <location>
        <begin position="1"/>
        <end position="10"/>
    </location>
</feature>
<evidence type="ECO:0000256" key="2">
    <source>
        <dbReference type="SAM" id="Phobius"/>
    </source>
</evidence>
<dbReference type="Proteomes" id="UP000005697">
    <property type="component" value="Unassembled WGS sequence"/>
</dbReference>
<accession>F0F9B9</accession>
<proteinExistence type="predicted"/>
<evidence type="ECO:0000313" key="4">
    <source>
        <dbReference type="EMBL" id="EGC19293.1"/>
    </source>
</evidence>
<feature type="domain" description="DUF5683" evidence="3">
    <location>
        <begin position="150"/>
        <end position="318"/>
    </location>
</feature>
<dbReference type="HOGENOM" id="CLU_060256_0_0_10"/>
<dbReference type="EMBL" id="AEWX01000029">
    <property type="protein sequence ID" value="EGC19293.1"/>
    <property type="molecule type" value="Genomic_DNA"/>
</dbReference>
<keyword evidence="2" id="KW-0812">Transmembrane</keyword>
<keyword evidence="2" id="KW-0472">Membrane</keyword>
<comment type="caution">
    <text evidence="4">The sequence shown here is derived from an EMBL/GenBank/DDBJ whole genome shotgun (WGS) entry which is preliminary data.</text>
</comment>
<gene>
    <name evidence="4" type="ORF">HMPREF9141_2186</name>
</gene>
<dbReference type="eggNOG" id="ENOG5031KKX">
    <property type="taxonomic scope" value="Bacteria"/>
</dbReference>
<keyword evidence="5" id="KW-1185">Reference proteome</keyword>
<reference evidence="4 5" key="1">
    <citation type="submission" date="2011-01" db="EMBL/GenBank/DDBJ databases">
        <authorList>
            <person name="Muzny D."/>
            <person name="Qin X."/>
            <person name="Deng J."/>
            <person name="Jiang H."/>
            <person name="Liu Y."/>
            <person name="Qu J."/>
            <person name="Song X.-Z."/>
            <person name="Zhang L."/>
            <person name="Thornton R."/>
            <person name="Coyle M."/>
            <person name="Francisco L."/>
            <person name="Jackson L."/>
            <person name="Javaid M."/>
            <person name="Korchina V."/>
            <person name="Kovar C."/>
            <person name="Mata R."/>
            <person name="Mathew T."/>
            <person name="Ngo R."/>
            <person name="Nguyen L."/>
            <person name="Nguyen N."/>
            <person name="Okwuonu G."/>
            <person name="Ongeri F."/>
            <person name="Pham C."/>
            <person name="Simmons D."/>
            <person name="Wilczek-Boney K."/>
            <person name="Hale W."/>
            <person name="Jakkamsetti A."/>
            <person name="Pham P."/>
            <person name="Ruth R."/>
            <person name="San Lucas F."/>
            <person name="Warren J."/>
            <person name="Zhang J."/>
            <person name="Zhao Z."/>
            <person name="Zhou C."/>
            <person name="Zhu D."/>
            <person name="Lee S."/>
            <person name="Bess C."/>
            <person name="Blankenburg K."/>
            <person name="Forbes L."/>
            <person name="Fu Q."/>
            <person name="Gubbala S."/>
            <person name="Hirani K."/>
            <person name="Jayaseelan J.C."/>
            <person name="Lara F."/>
            <person name="Munidasa M."/>
            <person name="Palculict T."/>
            <person name="Patil S."/>
            <person name="Pu L.-L."/>
            <person name="Saada N."/>
            <person name="Tang L."/>
            <person name="Weissenberger G."/>
            <person name="Zhu Y."/>
            <person name="Hemphill L."/>
            <person name="Shang Y."/>
            <person name="Youmans B."/>
            <person name="Ayvaz T."/>
            <person name="Ross M."/>
            <person name="Santibanez J."/>
            <person name="Aqrawi P."/>
            <person name="Gross S."/>
            <person name="Joshi V."/>
            <person name="Fowler G."/>
            <person name="Nazareth L."/>
            <person name="Reid J."/>
            <person name="Worley K."/>
            <person name="Petrosino J."/>
            <person name="Highlander S."/>
            <person name="Gibbs R."/>
        </authorList>
    </citation>
    <scope>NUCLEOTIDE SEQUENCE [LARGE SCALE GENOMIC DNA]</scope>
    <source>
        <strain evidence="4 5">DSM 16608</strain>
    </source>
</reference>
<keyword evidence="2" id="KW-1133">Transmembrane helix</keyword>
<evidence type="ECO:0000259" key="3">
    <source>
        <dbReference type="Pfam" id="PF18935"/>
    </source>
</evidence>
<organism evidence="4 5">
    <name type="scientific">Prevotella multiformis DSM 16608</name>
    <dbReference type="NCBI Taxonomy" id="888743"/>
    <lineage>
        <taxon>Bacteria</taxon>
        <taxon>Pseudomonadati</taxon>
        <taxon>Bacteroidota</taxon>
        <taxon>Bacteroidia</taxon>
        <taxon>Bacteroidales</taxon>
        <taxon>Prevotellaceae</taxon>
        <taxon>Prevotella</taxon>
    </lineage>
</organism>
<name>F0F9B9_9BACT</name>
<dbReference type="STRING" id="888743.HMPREF9141_2186"/>
<dbReference type="AlphaFoldDB" id="F0F9B9"/>
<feature type="transmembrane region" description="Helical" evidence="2">
    <location>
        <begin position="253"/>
        <end position="271"/>
    </location>
</feature>
<sequence>MNRRQVTQAAGSRPPGTGVPAAGNRSTSRWEQEYRPPGTAFPAAGDGKSGDLHEDNRVVMKLNDRIRRGLMAACMLAGAAAAQAQVLTRDTVKVVYPGDSAVVEVPGSQDRYMEEKSVLPPGDEGKLTAVLRKDGLGAAGKTGRDWAKWRPSPKRALWLALVLPGAGQVYNRKYWKLPIFYGGFVGCIYAMTWNNQMYHDYAQAYIDIMDNDPATQSYNSFLHLGTTITPANEERYKSIFKQRKDRYRRWRDLSVFTTIAVYALSVIDAYVDASLSDFDISDDLSLHIAPAVIPDRSIVTPGGAFRSPAIGVGCSLTF</sequence>
<dbReference type="InterPro" id="IPR043738">
    <property type="entry name" value="DUF5683"/>
</dbReference>
<protein>
    <recommendedName>
        <fullName evidence="3">DUF5683 domain-containing protein</fullName>
    </recommendedName>
</protein>
<dbReference type="Pfam" id="PF18935">
    <property type="entry name" value="DUF5683"/>
    <property type="match status" value="1"/>
</dbReference>
<feature type="region of interest" description="Disordered" evidence="1">
    <location>
        <begin position="1"/>
        <end position="53"/>
    </location>
</feature>
<evidence type="ECO:0000256" key="1">
    <source>
        <dbReference type="SAM" id="MobiDB-lite"/>
    </source>
</evidence>